<accession>A0A3G5AD08</accession>
<protein>
    <submittedName>
        <fullName evidence="1">Uncharacterized protein</fullName>
    </submittedName>
</protein>
<name>A0A3G5AD08_9VIRU</name>
<reference evidence="1" key="1">
    <citation type="submission" date="2018-10" db="EMBL/GenBank/DDBJ databases">
        <title>Hidden diversity of soil giant viruses.</title>
        <authorList>
            <person name="Schulz F."/>
            <person name="Alteio L."/>
            <person name="Goudeau D."/>
            <person name="Ryan E.M."/>
            <person name="Malmstrom R.R."/>
            <person name="Blanchard J."/>
            <person name="Woyke T."/>
        </authorList>
    </citation>
    <scope>NUCLEOTIDE SEQUENCE</scope>
    <source>
        <strain evidence="1">SAV1</strain>
    </source>
</reference>
<proteinExistence type="predicted"/>
<organism evidence="1">
    <name type="scientific">Satyrvirus sp</name>
    <dbReference type="NCBI Taxonomy" id="2487771"/>
    <lineage>
        <taxon>Viruses</taxon>
        <taxon>Varidnaviria</taxon>
        <taxon>Bamfordvirae</taxon>
        <taxon>Nucleocytoviricota</taxon>
        <taxon>Megaviricetes</taxon>
        <taxon>Imitervirales</taxon>
        <taxon>Mimiviridae</taxon>
        <taxon>Megamimivirinae</taxon>
    </lineage>
</organism>
<dbReference type="EMBL" id="MK072439">
    <property type="protein sequence ID" value="AYV85086.1"/>
    <property type="molecule type" value="Genomic_DNA"/>
</dbReference>
<gene>
    <name evidence="1" type="ORF">Satyrvirus3_17</name>
</gene>
<evidence type="ECO:0000313" key="1">
    <source>
        <dbReference type="EMBL" id="AYV85086.1"/>
    </source>
</evidence>
<sequence length="795" mass="92459">MNKNGILRLKRLASEVISEQDIDPVGDIFLDISRKIFFNHYGKMYQNMDISLYQIGPCKHPLYPNLVTNPHFVRDDGVVVYIELLANDGIYLKEIDEETVQLSMEILKIKNASIFTVTTKPNINIQQIQNIKNIEEIYENISERTIKYVPEIVKNYVSNFGRKKYKVCSQKPDNNSGPNTLKTLDKFKKDDWVSASKTRNFALNDTLIDWLDSYNKGNRCHKQMDEFNFTHFIMNKGKQFEENVIKLVKQKVKPDEFVTICSDMYDYDKKILEYESNTIAEILKGTPIIYQGVLMNRDGPLEYSYGMPDLLVRSDYLPKIVDLNPLDDGMQHFKAPKLNGNYHYVVVDIKFTTLDLCADGKRIRNSGSSPAYKCQIYVYNHAVGKIQGFEPDVSFILGRKYKYESKNICYSNNSCFARFGHIDYKNWDNDYIAETISAIGWIKKLRTEGEKWKLLPVPSVPELYPNMSSIYESKWETLKTEYAKQIGELTLLWNCGVKNREICHKNGIYSYFDPKCSPEVLGIKGQKQIPVLDEIIKINRKKNFSSDMDKIFMKINKNINNGWMDNFQLRIAVDFEMINSIFDNFKDLPYAQDQNYLFMVGISYQIFGQKTEYKMFLASELSKDAEFQMVYQFYKFLRELTDKHIGKGAAIPPLYHWGHIERSFFSGLCDRLQKNIGPNIKDDIELMKTELNWFDLLESFRGNPIVINGCFGFGLKEIASRLSELGFIKSTWSTQSQCHDGNAAMIIAQKAYQISKQDNVPVIQIPLMKEIIEYNRIDCTVIHEIIDFMKKKMNF</sequence>